<keyword evidence="2" id="KW-0479">Metal-binding</keyword>
<dbReference type="GO" id="GO:0004222">
    <property type="term" value="F:metalloendopeptidase activity"/>
    <property type="evidence" value="ECO:0007669"/>
    <property type="project" value="InterPro"/>
</dbReference>
<dbReference type="SUPFAM" id="SSF49452">
    <property type="entry name" value="Starch-binding domain-like"/>
    <property type="match status" value="1"/>
</dbReference>
<dbReference type="KEGG" id="caby:Cabys_3477"/>
<evidence type="ECO:0000256" key="2">
    <source>
        <dbReference type="ARBA" id="ARBA00022723"/>
    </source>
</evidence>
<dbReference type="InterPro" id="IPR013784">
    <property type="entry name" value="Carb-bd-like_fold"/>
</dbReference>
<proteinExistence type="predicted"/>
<keyword evidence="6" id="KW-0482">Metalloprotease</keyword>
<evidence type="ECO:0000259" key="7">
    <source>
        <dbReference type="Pfam" id="PF07504"/>
    </source>
</evidence>
<dbReference type="Gene3D" id="2.60.40.4070">
    <property type="match status" value="1"/>
</dbReference>
<dbReference type="InterPro" id="IPR025965">
    <property type="entry name" value="FlgD/Vpr_Ig-like"/>
</dbReference>
<dbReference type="Pfam" id="PF02128">
    <property type="entry name" value="Peptidase_M36"/>
    <property type="match status" value="1"/>
</dbReference>
<dbReference type="Pfam" id="PF13860">
    <property type="entry name" value="FlgD_ig"/>
    <property type="match status" value="1"/>
</dbReference>
<evidence type="ECO:0000313" key="9">
    <source>
        <dbReference type="EMBL" id="APF20223.1"/>
    </source>
</evidence>
<evidence type="ECO:0000256" key="5">
    <source>
        <dbReference type="ARBA" id="ARBA00022833"/>
    </source>
</evidence>
<reference evidence="9 10" key="1">
    <citation type="submission" date="2016-11" db="EMBL/GenBank/DDBJ databases">
        <title>Genomic analysis of Caldithrix abyssi and proposal of a novel bacterial phylum Caldithrichaeota.</title>
        <authorList>
            <person name="Kublanov I."/>
            <person name="Sigalova O."/>
            <person name="Gavrilov S."/>
            <person name="Lebedinsky A."/>
            <person name="Ivanova N."/>
            <person name="Daum C."/>
            <person name="Reddy T."/>
            <person name="Klenk H.P."/>
            <person name="Goker M."/>
            <person name="Reva O."/>
            <person name="Miroshnichenko M."/>
            <person name="Kyprides N."/>
            <person name="Woyke T."/>
            <person name="Gelfand M."/>
        </authorList>
    </citation>
    <scope>NUCLEOTIDE SEQUENCE [LARGE SCALE GENOMIC DNA]</scope>
    <source>
        <strain evidence="9 10">LF13</strain>
    </source>
</reference>
<evidence type="ECO:0000313" key="10">
    <source>
        <dbReference type="Proteomes" id="UP000183868"/>
    </source>
</evidence>
<evidence type="ECO:0000256" key="6">
    <source>
        <dbReference type="ARBA" id="ARBA00023049"/>
    </source>
</evidence>
<dbReference type="Gene3D" id="1.10.390.10">
    <property type="entry name" value="Neutral Protease Domain 2"/>
    <property type="match status" value="1"/>
</dbReference>
<dbReference type="GO" id="GO:0030246">
    <property type="term" value="F:carbohydrate binding"/>
    <property type="evidence" value="ECO:0007669"/>
    <property type="project" value="InterPro"/>
</dbReference>
<dbReference type="GO" id="GO:0005615">
    <property type="term" value="C:extracellular space"/>
    <property type="evidence" value="ECO:0007669"/>
    <property type="project" value="InterPro"/>
</dbReference>
<dbReference type="InterPro" id="IPR026444">
    <property type="entry name" value="Secre_tail"/>
</dbReference>
<sequence>MIIFGFQSFSIAGSYQPQSKFIKNNVKEYSTLKTSSGRIDEKTGIYRYHYNLNVSGYSGTAEQIVRSYLKDNFKKYGIDPQTSTLRTLRVRETPGGFHVFFEQTINNIPVYDGRMVVTLNPQKAVTFVASHYRPTVQALNIEAQISMEEALSIARDYLQVTGKPLGEHKAHLVWFESKDRGTELCWRVSMPTEQPLGDWEVLVNAVDGRITNVKDLRMFNNGRGLVFDPDPLTTAGVEYGGDFVDNNDADSDSLNNQRIEVILRDITYENGLYKLKGPYAVLVDLESPADNFPELADSSAFRYTRYQQEFEHVMAYYHVDLSTRYLILELGYDEPAQREFQVDPHGLNGDDNSHYMSSSNYIAFGEGGVDDAEDADVLWHEHAHSFQTNLTGGMSYSGETMSLQEGSSDYWAASYSRMVNDYNWGYVFSWDGHNEFWAGRRCDLDWVYPDDYVSGHDGGQIWSSALMDIWADLGRYITDRLFIETHYIWGYSPGLQDAAQAYIQADRNLYNGEHLSVIVEHFAAHGLVNKQDYIADIQHTPLEDTEDYTNDYPVVATITPGPSPLDTTRLWVIWGVNTNAPADTLNMHATGNPDEYRADIPASGNNIDISYYIAVVDQNSQVTYDPANQPDSLYSFHVGPDTLNPTISHTPLDDQTLDNWPATVTATITDNFGVDTVICFYSINNDSLNKSFPMLSNGTDVYSGAFPENVQLYDSVFYRIHAVDISNNQNQSDDPVAGYHAFKIIQNKGKILIIDDETINKTGTGASYTNLSKTAYDKSANTIASYLSDMGYETLTVTVAAALDSDFTKYDLIISSSGANQSPVADANYRTKLENWVSDPAHKLLIEGGEVGYDALKSPGYSSFASNVLHVNNWWVNDGGSLNLNSSYQTHPLATTPNTLPSTINITYGAVGDQDTQSPLSPAYVVYGTNLLSSAMGILVYDPDSDSTSAQTVYYGFNFDALSDQSIARQLLENTVTYLLADRPRGVIDGFVDMTDKQDDSGVTVYLSGSATDSTVTNSTGYYAFTGLSDGTYTVKPYADGYTSSPDSVSNISVNQDTVSNVNFTLTPVVSDIFSKNGLPTTYAVAQNYPNPFNPTTTIRYQIPKSSDVKLVIYNTSGKKIRTLVNAVQSPGYYSITWAGRNNLGQKVASGIYIYYFKAGNFQSVKKMILLK</sequence>
<dbReference type="SUPFAM" id="SSF55486">
    <property type="entry name" value="Metalloproteases ('zincins'), catalytic domain"/>
    <property type="match status" value="1"/>
</dbReference>
<dbReference type="PANTHER" id="PTHR33794">
    <property type="entry name" value="BACILLOLYSIN"/>
    <property type="match status" value="1"/>
</dbReference>
<feature type="domain" description="FTP" evidence="7">
    <location>
        <begin position="97"/>
        <end position="129"/>
    </location>
</feature>
<dbReference type="InterPro" id="IPR027268">
    <property type="entry name" value="Peptidase_M4/M1_CTD_sf"/>
</dbReference>
<keyword evidence="1" id="KW-0645">Protease</keyword>
<keyword evidence="3" id="KW-0732">Signal</keyword>
<dbReference type="InterPro" id="IPR011096">
    <property type="entry name" value="FTP_domain"/>
</dbReference>
<dbReference type="InterPro" id="IPR050728">
    <property type="entry name" value="Zinc_Metalloprotease_M4"/>
</dbReference>
<keyword evidence="5" id="KW-0862">Zinc</keyword>
<evidence type="ECO:0000256" key="1">
    <source>
        <dbReference type="ARBA" id="ARBA00022670"/>
    </source>
</evidence>
<dbReference type="EMBL" id="CP018099">
    <property type="protein sequence ID" value="APF20223.1"/>
    <property type="molecule type" value="Genomic_DNA"/>
</dbReference>
<keyword evidence="4" id="KW-0378">Hydrolase</keyword>
<dbReference type="InterPro" id="IPR001842">
    <property type="entry name" value="Peptidase_M36"/>
</dbReference>
<dbReference type="Gene3D" id="2.60.40.1120">
    <property type="entry name" value="Carboxypeptidase-like, regulatory domain"/>
    <property type="match status" value="1"/>
</dbReference>
<accession>A0A1J1CC13</accession>
<dbReference type="Pfam" id="PF13620">
    <property type="entry name" value="CarboxypepD_reg"/>
    <property type="match status" value="1"/>
</dbReference>
<dbReference type="Proteomes" id="UP000183868">
    <property type="component" value="Chromosome"/>
</dbReference>
<name>A0A1J1CC13_CALAY</name>
<dbReference type="PANTHER" id="PTHR33794:SF1">
    <property type="entry name" value="BACILLOLYSIN"/>
    <property type="match status" value="1"/>
</dbReference>
<evidence type="ECO:0000256" key="3">
    <source>
        <dbReference type="ARBA" id="ARBA00022729"/>
    </source>
</evidence>
<protein>
    <submittedName>
        <fullName evidence="9">Por secretion system C-terminal sorting domain-containing protein</fullName>
    </submittedName>
</protein>
<dbReference type="NCBIfam" id="TIGR04183">
    <property type="entry name" value="Por_Secre_tail"/>
    <property type="match status" value="1"/>
</dbReference>
<organism evidence="9 10">
    <name type="scientific">Caldithrix abyssi DSM 13497</name>
    <dbReference type="NCBI Taxonomy" id="880073"/>
    <lineage>
        <taxon>Bacteria</taxon>
        <taxon>Pseudomonadati</taxon>
        <taxon>Calditrichota</taxon>
        <taxon>Calditrichia</taxon>
        <taxon>Calditrichales</taxon>
        <taxon>Calditrichaceae</taxon>
        <taxon>Caldithrix</taxon>
    </lineage>
</organism>
<dbReference type="Pfam" id="PF07504">
    <property type="entry name" value="FTP"/>
    <property type="match status" value="1"/>
</dbReference>
<dbReference type="AlphaFoldDB" id="A0A1J1CC13"/>
<dbReference type="GO" id="GO:0006508">
    <property type="term" value="P:proteolysis"/>
    <property type="evidence" value="ECO:0007669"/>
    <property type="project" value="UniProtKB-KW"/>
</dbReference>
<evidence type="ECO:0000256" key="4">
    <source>
        <dbReference type="ARBA" id="ARBA00022801"/>
    </source>
</evidence>
<feature type="domain" description="FlgD/Vpr Ig-like" evidence="8">
    <location>
        <begin position="1098"/>
        <end position="1153"/>
    </location>
</feature>
<evidence type="ECO:0000259" key="8">
    <source>
        <dbReference type="Pfam" id="PF13860"/>
    </source>
</evidence>
<gene>
    <name evidence="9" type="ORF">Cabys_3477</name>
</gene>
<dbReference type="GO" id="GO:0008270">
    <property type="term" value="F:zinc ion binding"/>
    <property type="evidence" value="ECO:0007669"/>
    <property type="project" value="InterPro"/>
</dbReference>